<evidence type="ECO:0000313" key="9">
    <source>
        <dbReference type="Proteomes" id="UP001601303"/>
    </source>
</evidence>
<sequence length="548" mass="58680">MAMVETHVSVHESVAGRYRPMEVAHRETNRLTWYGEDMAAERPCLLTQVTLPAALDEESARRTTAAIMRTSEIMVLLAPTRVAQVMDAVEDAGTLWTVTDWIDGTPLGQLLAQQGTFHYVRAARIGLELLDILEAAHNEGITHGELSPGQVFVRDRGTVVLTGFGLAGATLVPRLTAPSYASPEQARDERIGPAADLWALGAILYTLVEGHPPFRDRGRPEATLKGVDRLPMRSPSRAGPLAQVIQGLLRKNSRERMTRPVVREALTRILHEDPYADREPVPLPRLRRAYDTFRGAGTTWSGRGMAVGTALAVGTVTVAILAATHQLPGTQTSSATSPSSPLPSASASAGTPGENVDGHNYSPSATPSPTSPTSPAASASPSVTASPSPTASALPAGFRVFKAPEGFSVALPKGWKVVDTQKEADVAYRVTFGASGDPRTLAVTYSTQAGPDPVAIWRDDVLPGLKQTEGFQQIGDIRATTYQGDKAADLEWFSGTGDARVRTLGRGFLIGGGRSFSLRWTTPADEWNDAANRQALGTFFKTFRRSAN</sequence>
<feature type="compositionally biased region" description="Low complexity" evidence="6">
    <location>
        <begin position="328"/>
        <end position="353"/>
    </location>
</feature>
<dbReference type="Gene3D" id="1.10.510.10">
    <property type="entry name" value="Transferase(Phosphotransferase) domain 1"/>
    <property type="match status" value="1"/>
</dbReference>
<protein>
    <recommendedName>
        <fullName evidence="1">non-specific serine/threonine protein kinase</fullName>
        <ecNumber evidence="1">2.7.11.1</ecNumber>
    </recommendedName>
</protein>
<keyword evidence="5" id="KW-0067">ATP-binding</keyword>
<evidence type="ECO:0000259" key="7">
    <source>
        <dbReference type="PROSITE" id="PS50011"/>
    </source>
</evidence>
<keyword evidence="4 8" id="KW-0418">Kinase</keyword>
<dbReference type="InterPro" id="IPR000719">
    <property type="entry name" value="Prot_kinase_dom"/>
</dbReference>
<dbReference type="EC" id="2.7.11.1" evidence="1"/>
<evidence type="ECO:0000256" key="5">
    <source>
        <dbReference type="ARBA" id="ARBA00022840"/>
    </source>
</evidence>
<evidence type="ECO:0000256" key="2">
    <source>
        <dbReference type="ARBA" id="ARBA00022679"/>
    </source>
</evidence>
<dbReference type="GO" id="GO:0004674">
    <property type="term" value="F:protein serine/threonine kinase activity"/>
    <property type="evidence" value="ECO:0007669"/>
    <property type="project" value="UniProtKB-EC"/>
</dbReference>
<evidence type="ECO:0000256" key="3">
    <source>
        <dbReference type="ARBA" id="ARBA00022741"/>
    </source>
</evidence>
<gene>
    <name evidence="8" type="ORF">ACFYNQ_05275</name>
</gene>
<evidence type="ECO:0000313" key="8">
    <source>
        <dbReference type="EMBL" id="MFE9597977.1"/>
    </source>
</evidence>
<dbReference type="Proteomes" id="UP001601303">
    <property type="component" value="Unassembled WGS sequence"/>
</dbReference>
<dbReference type="SUPFAM" id="SSF56112">
    <property type="entry name" value="Protein kinase-like (PK-like)"/>
    <property type="match status" value="1"/>
</dbReference>
<dbReference type="PANTHER" id="PTHR43671:SF13">
    <property type="entry name" value="SERINE_THREONINE-PROTEIN KINASE NEK2"/>
    <property type="match status" value="1"/>
</dbReference>
<proteinExistence type="predicted"/>
<dbReference type="PANTHER" id="PTHR43671">
    <property type="entry name" value="SERINE/THREONINE-PROTEIN KINASE NEK"/>
    <property type="match status" value="1"/>
</dbReference>
<feature type="compositionally biased region" description="Low complexity" evidence="6">
    <location>
        <begin position="362"/>
        <end position="389"/>
    </location>
</feature>
<reference evidence="8 9" key="1">
    <citation type="submission" date="2024-10" db="EMBL/GenBank/DDBJ databases">
        <title>The Natural Products Discovery Center: Release of the First 8490 Sequenced Strains for Exploring Actinobacteria Biosynthetic Diversity.</title>
        <authorList>
            <person name="Kalkreuter E."/>
            <person name="Kautsar S.A."/>
            <person name="Yang D."/>
            <person name="Bader C.D."/>
            <person name="Teijaro C.N."/>
            <person name="Fluegel L."/>
            <person name="Davis C.M."/>
            <person name="Simpson J.R."/>
            <person name="Lauterbach L."/>
            <person name="Steele A.D."/>
            <person name="Gui C."/>
            <person name="Meng S."/>
            <person name="Li G."/>
            <person name="Viehrig K."/>
            <person name="Ye F."/>
            <person name="Su P."/>
            <person name="Kiefer A.F."/>
            <person name="Nichols A."/>
            <person name="Cepeda A.J."/>
            <person name="Yan W."/>
            <person name="Fan B."/>
            <person name="Jiang Y."/>
            <person name="Adhikari A."/>
            <person name="Zheng C.-J."/>
            <person name="Schuster L."/>
            <person name="Cowan T.M."/>
            <person name="Smanski M.J."/>
            <person name="Chevrette M.G."/>
            <person name="De Carvalho L.P.S."/>
            <person name="Shen B."/>
        </authorList>
    </citation>
    <scope>NUCLEOTIDE SEQUENCE [LARGE SCALE GENOMIC DNA]</scope>
    <source>
        <strain evidence="8 9">NPDC006488</strain>
    </source>
</reference>
<evidence type="ECO:0000256" key="4">
    <source>
        <dbReference type="ARBA" id="ARBA00022777"/>
    </source>
</evidence>
<dbReference type="EMBL" id="JBIAHM010000002">
    <property type="protein sequence ID" value="MFE9597977.1"/>
    <property type="molecule type" value="Genomic_DNA"/>
</dbReference>
<keyword evidence="9" id="KW-1185">Reference proteome</keyword>
<accession>A0ABW6LW58</accession>
<feature type="domain" description="Protein kinase" evidence="7">
    <location>
        <begin position="1"/>
        <end position="276"/>
    </location>
</feature>
<evidence type="ECO:0000256" key="1">
    <source>
        <dbReference type="ARBA" id="ARBA00012513"/>
    </source>
</evidence>
<name>A0ABW6LW58_9ACTN</name>
<evidence type="ECO:0000256" key="6">
    <source>
        <dbReference type="SAM" id="MobiDB-lite"/>
    </source>
</evidence>
<keyword evidence="3" id="KW-0547">Nucleotide-binding</keyword>
<dbReference type="SMART" id="SM00220">
    <property type="entry name" value="S_TKc"/>
    <property type="match status" value="1"/>
</dbReference>
<dbReference type="PROSITE" id="PS50011">
    <property type="entry name" value="PROTEIN_KINASE_DOM"/>
    <property type="match status" value="1"/>
</dbReference>
<dbReference type="Pfam" id="PF00069">
    <property type="entry name" value="Pkinase"/>
    <property type="match status" value="1"/>
</dbReference>
<comment type="caution">
    <text evidence="8">The sequence shown here is derived from an EMBL/GenBank/DDBJ whole genome shotgun (WGS) entry which is preliminary data.</text>
</comment>
<dbReference type="RefSeq" id="WP_388103017.1">
    <property type="nucleotide sequence ID" value="NZ_JBIAHM010000002.1"/>
</dbReference>
<dbReference type="InterPro" id="IPR011009">
    <property type="entry name" value="Kinase-like_dom_sf"/>
</dbReference>
<dbReference type="CDD" id="cd14014">
    <property type="entry name" value="STKc_PknB_like"/>
    <property type="match status" value="1"/>
</dbReference>
<organism evidence="8 9">
    <name type="scientific">Streptomyces hokutonensis</name>
    <dbReference type="NCBI Taxonomy" id="1306990"/>
    <lineage>
        <taxon>Bacteria</taxon>
        <taxon>Bacillati</taxon>
        <taxon>Actinomycetota</taxon>
        <taxon>Actinomycetes</taxon>
        <taxon>Kitasatosporales</taxon>
        <taxon>Streptomycetaceae</taxon>
        <taxon>Streptomyces</taxon>
    </lineage>
</organism>
<keyword evidence="2 8" id="KW-0808">Transferase</keyword>
<dbReference type="InterPro" id="IPR050660">
    <property type="entry name" value="NEK_Ser/Thr_kinase"/>
</dbReference>
<feature type="region of interest" description="Disordered" evidence="6">
    <location>
        <begin position="328"/>
        <end position="389"/>
    </location>
</feature>